<protein>
    <submittedName>
        <fullName evidence="1">Uncharacterized protein</fullName>
    </submittedName>
</protein>
<reference evidence="1 2" key="1">
    <citation type="journal article" date="2020" name="Int. J. Syst. Evol. Microbiol.">
        <title>Description and complete genome sequences of Bradyrhizobium symbiodeficiens sp. nov., a non-symbiotic bacterium associated with legumes native to Canada.</title>
        <authorList>
            <person name="Bromfield E.S.P."/>
            <person name="Cloutier S."/>
            <person name="Nguyen H.D.T."/>
        </authorList>
    </citation>
    <scope>NUCLEOTIDE SEQUENCE [LARGE SCALE GENOMIC DNA]</scope>
    <source>
        <strain evidence="1 2">101S1MB</strain>
    </source>
</reference>
<evidence type="ECO:0000313" key="1">
    <source>
        <dbReference type="EMBL" id="QIP07140.1"/>
    </source>
</evidence>
<name>A0A6G9A3X5_9BRAD</name>
<accession>A0A6G9A3X5</accession>
<dbReference type="RefSeq" id="WP_166467812.1">
    <property type="nucleotide sequence ID" value="NZ_CP050066.2"/>
</dbReference>
<dbReference type="Proteomes" id="UP000500895">
    <property type="component" value="Chromosome"/>
</dbReference>
<evidence type="ECO:0000313" key="2">
    <source>
        <dbReference type="Proteomes" id="UP000500895"/>
    </source>
</evidence>
<organism evidence="1 2">
    <name type="scientific">Bradyrhizobium symbiodeficiens</name>
    <dbReference type="NCBI Taxonomy" id="1404367"/>
    <lineage>
        <taxon>Bacteria</taxon>
        <taxon>Pseudomonadati</taxon>
        <taxon>Pseudomonadota</taxon>
        <taxon>Alphaproteobacteria</taxon>
        <taxon>Hyphomicrobiales</taxon>
        <taxon>Nitrobacteraceae</taxon>
        <taxon>Bradyrhizobium</taxon>
    </lineage>
</organism>
<dbReference type="EMBL" id="CP050066">
    <property type="protein sequence ID" value="QIP07140.1"/>
    <property type="molecule type" value="Genomic_DNA"/>
</dbReference>
<proteinExistence type="predicted"/>
<sequence length="70" mass="7597">MNELEGRIQAILDAALDAAFSHVRHGGDHESRKLVAARLLDAAQSGMTTLDELTSVGRRALVDLKNRSRA</sequence>
<gene>
    <name evidence="1" type="ORF">HAV00_13090</name>
</gene>
<dbReference type="AlphaFoldDB" id="A0A6G9A3X5"/>